<keyword evidence="5 11" id="KW-0812">Transmembrane</keyword>
<dbReference type="OrthoDB" id="8687683at2"/>
<dbReference type="Gene3D" id="1.20.120.1770">
    <property type="match status" value="1"/>
</dbReference>
<gene>
    <name evidence="13" type="ORF">JDO7802_03240</name>
</gene>
<dbReference type="AlphaFoldDB" id="A0A0M6YLG7"/>
<keyword evidence="10 11" id="KW-0472">Membrane</keyword>
<keyword evidence="9" id="KW-0408">Iron</keyword>
<keyword evidence="3" id="KW-0813">Transport</keyword>
<feature type="transmembrane region" description="Helical" evidence="11">
    <location>
        <begin position="27"/>
        <end position="46"/>
    </location>
</feature>
<evidence type="ECO:0000256" key="7">
    <source>
        <dbReference type="ARBA" id="ARBA00022982"/>
    </source>
</evidence>
<evidence type="ECO:0000256" key="1">
    <source>
        <dbReference type="ARBA" id="ARBA00001970"/>
    </source>
</evidence>
<evidence type="ECO:0000256" key="11">
    <source>
        <dbReference type="SAM" id="Phobius"/>
    </source>
</evidence>
<evidence type="ECO:0000256" key="10">
    <source>
        <dbReference type="ARBA" id="ARBA00023136"/>
    </source>
</evidence>
<dbReference type="PANTHER" id="PTHR15422">
    <property type="entry name" value="OS05G0565100 PROTEIN"/>
    <property type="match status" value="1"/>
</dbReference>
<comment type="subcellular location">
    <subcellularLocation>
        <location evidence="2">Membrane</location>
        <topology evidence="2">Multi-pass membrane protein</topology>
    </subcellularLocation>
</comment>
<protein>
    <submittedName>
        <fullName evidence="13">Eukaryotic cytochrome b561</fullName>
    </submittedName>
</protein>
<dbReference type="CDD" id="cd08760">
    <property type="entry name" value="Cyt_b561_FRRS1_like"/>
    <property type="match status" value="1"/>
</dbReference>
<dbReference type="SMART" id="SM00665">
    <property type="entry name" value="B561"/>
    <property type="match status" value="1"/>
</dbReference>
<organism evidence="13 14">
    <name type="scientific">Jannaschia donghaensis</name>
    <dbReference type="NCBI Taxonomy" id="420998"/>
    <lineage>
        <taxon>Bacteria</taxon>
        <taxon>Pseudomonadati</taxon>
        <taxon>Pseudomonadota</taxon>
        <taxon>Alphaproteobacteria</taxon>
        <taxon>Rhodobacterales</taxon>
        <taxon>Roseobacteraceae</taxon>
        <taxon>Jannaschia</taxon>
    </lineage>
</organism>
<proteinExistence type="predicted"/>
<evidence type="ECO:0000313" key="13">
    <source>
        <dbReference type="EMBL" id="CTQ51201.1"/>
    </source>
</evidence>
<keyword evidence="6" id="KW-0479">Metal-binding</keyword>
<name>A0A0M6YLG7_9RHOB</name>
<feature type="transmembrane region" description="Helical" evidence="11">
    <location>
        <begin position="98"/>
        <end position="121"/>
    </location>
</feature>
<sequence length="233" mass="25842">MWEWLLQPIDASRPHDLGLVISLHGRIMMFAWGVIVPLAVLIARYLKVIPGQDFPSKTDSQIWWNIHRIGQLAAVMMMLVGVILILRSPGADSTTGTLWLHSWLGWTIFSFGVVQAASGFLRGSKGGPTDPHGIRGDHYDMTVRRIVFEVVHKGLGYGVLAMGAITILTGMWQANGPIWMWIGVLLWWSLLLAIAYLLQKLGMAMNSYRAIWGPGTPQPRYQPRGSSPDGDAT</sequence>
<dbReference type="GO" id="GO:0016020">
    <property type="term" value="C:membrane"/>
    <property type="evidence" value="ECO:0007669"/>
    <property type="project" value="UniProtKB-SubCell"/>
</dbReference>
<dbReference type="STRING" id="420998.JDO7802_03240"/>
<evidence type="ECO:0000256" key="3">
    <source>
        <dbReference type="ARBA" id="ARBA00022448"/>
    </source>
</evidence>
<evidence type="ECO:0000256" key="8">
    <source>
        <dbReference type="ARBA" id="ARBA00022989"/>
    </source>
</evidence>
<feature type="transmembrane region" description="Helical" evidence="11">
    <location>
        <begin position="154"/>
        <end position="172"/>
    </location>
</feature>
<feature type="transmembrane region" description="Helical" evidence="11">
    <location>
        <begin position="178"/>
        <end position="198"/>
    </location>
</feature>
<evidence type="ECO:0000256" key="6">
    <source>
        <dbReference type="ARBA" id="ARBA00022723"/>
    </source>
</evidence>
<dbReference type="PROSITE" id="PS50939">
    <property type="entry name" value="CYTOCHROME_B561"/>
    <property type="match status" value="1"/>
</dbReference>
<dbReference type="GO" id="GO:0046872">
    <property type="term" value="F:metal ion binding"/>
    <property type="evidence" value="ECO:0007669"/>
    <property type="project" value="UniProtKB-KW"/>
</dbReference>
<keyword evidence="4" id="KW-0349">Heme</keyword>
<evidence type="ECO:0000256" key="9">
    <source>
        <dbReference type="ARBA" id="ARBA00023004"/>
    </source>
</evidence>
<evidence type="ECO:0000259" key="12">
    <source>
        <dbReference type="PROSITE" id="PS50939"/>
    </source>
</evidence>
<accession>A0A0M6YLG7</accession>
<dbReference type="RefSeq" id="WP_055086939.1">
    <property type="nucleotide sequence ID" value="NZ_CXSU01000012.1"/>
</dbReference>
<dbReference type="InterPro" id="IPR045150">
    <property type="entry name" value="CYB561D1/2"/>
</dbReference>
<dbReference type="Pfam" id="PF03188">
    <property type="entry name" value="Cytochrom_B561"/>
    <property type="match status" value="1"/>
</dbReference>
<evidence type="ECO:0000256" key="4">
    <source>
        <dbReference type="ARBA" id="ARBA00022617"/>
    </source>
</evidence>
<evidence type="ECO:0000256" key="5">
    <source>
        <dbReference type="ARBA" id="ARBA00022692"/>
    </source>
</evidence>
<dbReference type="GO" id="GO:0020037">
    <property type="term" value="F:heme binding"/>
    <property type="evidence" value="ECO:0007669"/>
    <property type="project" value="TreeGrafter"/>
</dbReference>
<comment type="cofactor">
    <cofactor evidence="1">
        <name>heme b</name>
        <dbReference type="ChEBI" id="CHEBI:60344"/>
    </cofactor>
</comment>
<evidence type="ECO:0000313" key="14">
    <source>
        <dbReference type="Proteomes" id="UP000049222"/>
    </source>
</evidence>
<dbReference type="Proteomes" id="UP000049222">
    <property type="component" value="Unassembled WGS sequence"/>
</dbReference>
<keyword evidence="14" id="KW-1185">Reference proteome</keyword>
<dbReference type="EMBL" id="CXSU01000012">
    <property type="protein sequence ID" value="CTQ51201.1"/>
    <property type="molecule type" value="Genomic_DNA"/>
</dbReference>
<feature type="transmembrane region" description="Helical" evidence="11">
    <location>
        <begin position="66"/>
        <end position="86"/>
    </location>
</feature>
<evidence type="ECO:0000256" key="2">
    <source>
        <dbReference type="ARBA" id="ARBA00004141"/>
    </source>
</evidence>
<reference evidence="13 14" key="1">
    <citation type="submission" date="2015-07" db="EMBL/GenBank/DDBJ databases">
        <authorList>
            <person name="Noorani M."/>
        </authorList>
    </citation>
    <scope>NUCLEOTIDE SEQUENCE [LARGE SCALE GENOMIC DNA]</scope>
    <source>
        <strain evidence="13 14">CECT 7802</strain>
    </source>
</reference>
<keyword evidence="8 11" id="KW-1133">Transmembrane helix</keyword>
<keyword evidence="7" id="KW-0249">Electron transport</keyword>
<dbReference type="GO" id="GO:0140575">
    <property type="term" value="F:transmembrane monodehydroascorbate reductase activity"/>
    <property type="evidence" value="ECO:0007669"/>
    <property type="project" value="InterPro"/>
</dbReference>
<dbReference type="PANTHER" id="PTHR15422:SF24">
    <property type="entry name" value="DOMON RELATED DOMAIN-CONTAINING PROTEIN"/>
    <property type="match status" value="1"/>
</dbReference>
<dbReference type="InterPro" id="IPR006593">
    <property type="entry name" value="Cyt_b561/ferric_Rdtase_TM"/>
</dbReference>
<feature type="domain" description="Cytochrome b561" evidence="12">
    <location>
        <begin position="1"/>
        <end position="208"/>
    </location>
</feature>